<protein>
    <recommendedName>
        <fullName evidence="4">Tetratricopeptide TPR_1 repeat-containing protein</fullName>
    </recommendedName>
</protein>
<name>A0ABX3P0L5_9BACT</name>
<evidence type="ECO:0000313" key="3">
    <source>
        <dbReference type="Proteomes" id="UP000192277"/>
    </source>
</evidence>
<dbReference type="Proteomes" id="UP000192277">
    <property type="component" value="Unassembled WGS sequence"/>
</dbReference>
<dbReference type="Pfam" id="PF13424">
    <property type="entry name" value="TPR_12"/>
    <property type="match status" value="1"/>
</dbReference>
<comment type="caution">
    <text evidence="2">The sequence shown here is derived from an EMBL/GenBank/DDBJ whole genome shotgun (WGS) entry which is preliminary data.</text>
</comment>
<evidence type="ECO:0008006" key="4">
    <source>
        <dbReference type="Google" id="ProtNLM"/>
    </source>
</evidence>
<accession>A0ABX3P0L5</accession>
<dbReference type="SUPFAM" id="SSF48452">
    <property type="entry name" value="TPR-like"/>
    <property type="match status" value="1"/>
</dbReference>
<sequence>MRANNTTKHYLSIINWETRKIGSIYEDLEKYDSAWNYFNQSLQLYDQANDQVAGIEVINNLGDIYRRTGRYRDAISKSNEALARANKRRQTRPKETAAAIDPAH</sequence>
<feature type="region of interest" description="Disordered" evidence="1">
    <location>
        <begin position="81"/>
        <end position="104"/>
    </location>
</feature>
<keyword evidence="3" id="KW-1185">Reference proteome</keyword>
<evidence type="ECO:0000313" key="2">
    <source>
        <dbReference type="EMBL" id="OQP51587.1"/>
    </source>
</evidence>
<dbReference type="EMBL" id="LWBO01000005">
    <property type="protein sequence ID" value="OQP51587.1"/>
    <property type="molecule type" value="Genomic_DNA"/>
</dbReference>
<dbReference type="InterPro" id="IPR011990">
    <property type="entry name" value="TPR-like_helical_dom_sf"/>
</dbReference>
<dbReference type="RefSeq" id="WP_041346911.1">
    <property type="nucleotide sequence ID" value="NZ_LWBO01000005.1"/>
</dbReference>
<proteinExistence type="predicted"/>
<evidence type="ECO:0000256" key="1">
    <source>
        <dbReference type="SAM" id="MobiDB-lite"/>
    </source>
</evidence>
<reference evidence="2 3" key="1">
    <citation type="submission" date="2016-04" db="EMBL/GenBank/DDBJ databases">
        <authorList>
            <person name="Chen L."/>
            <person name="Zhuang W."/>
            <person name="Wang G."/>
        </authorList>
    </citation>
    <scope>NUCLEOTIDE SEQUENCE [LARGE SCALE GENOMIC DNA]</scope>
    <source>
        <strain evidence="3">GR20</strain>
    </source>
</reference>
<organism evidence="2 3">
    <name type="scientific">Niastella koreensis</name>
    <dbReference type="NCBI Taxonomy" id="354356"/>
    <lineage>
        <taxon>Bacteria</taxon>
        <taxon>Pseudomonadati</taxon>
        <taxon>Bacteroidota</taxon>
        <taxon>Chitinophagia</taxon>
        <taxon>Chitinophagales</taxon>
        <taxon>Chitinophagaceae</taxon>
        <taxon>Niastella</taxon>
    </lineage>
</organism>
<gene>
    <name evidence="2" type="ORF">A4D02_26100</name>
</gene>
<dbReference type="Gene3D" id="1.25.40.10">
    <property type="entry name" value="Tetratricopeptide repeat domain"/>
    <property type="match status" value="1"/>
</dbReference>